<evidence type="ECO:0000313" key="7">
    <source>
        <dbReference type="EMBL" id="ULU06739.1"/>
    </source>
</evidence>
<evidence type="ECO:0000256" key="5">
    <source>
        <dbReference type="SAM" id="MobiDB-lite"/>
    </source>
</evidence>
<keyword evidence="4 6" id="KW-0472">Membrane</keyword>
<feature type="transmembrane region" description="Helical" evidence="6">
    <location>
        <begin position="103"/>
        <end position="123"/>
    </location>
</feature>
<dbReference type="CDD" id="cd03156">
    <property type="entry name" value="uroplakin_I_like_LEL"/>
    <property type="match status" value="1"/>
</dbReference>
<dbReference type="InterPro" id="IPR008952">
    <property type="entry name" value="Tetraspanin_EC2_sf"/>
</dbReference>
<proteinExistence type="predicted"/>
<evidence type="ECO:0000313" key="8">
    <source>
        <dbReference type="Proteomes" id="UP000827892"/>
    </source>
</evidence>
<evidence type="ECO:0000256" key="3">
    <source>
        <dbReference type="ARBA" id="ARBA00022989"/>
    </source>
</evidence>
<dbReference type="EMBL" id="CP090892">
    <property type="protein sequence ID" value="ULU06739.1"/>
    <property type="molecule type" value="Genomic_DNA"/>
</dbReference>
<feature type="compositionally biased region" description="Polar residues" evidence="5">
    <location>
        <begin position="527"/>
        <end position="543"/>
    </location>
</feature>
<comment type="subcellular location">
    <subcellularLocation>
        <location evidence="1">Membrane</location>
        <topology evidence="1">Multi-pass membrane protein</topology>
    </subcellularLocation>
</comment>
<dbReference type="Pfam" id="PF00335">
    <property type="entry name" value="Tetraspanin"/>
    <property type="match status" value="1"/>
</dbReference>
<keyword evidence="3 6" id="KW-1133">Transmembrane helix</keyword>
<feature type="region of interest" description="Disordered" evidence="5">
    <location>
        <begin position="401"/>
        <end position="420"/>
    </location>
</feature>
<evidence type="ECO:0000256" key="4">
    <source>
        <dbReference type="ARBA" id="ARBA00023136"/>
    </source>
</evidence>
<evidence type="ECO:0000256" key="1">
    <source>
        <dbReference type="ARBA" id="ARBA00004141"/>
    </source>
</evidence>
<evidence type="ECO:0008006" key="9">
    <source>
        <dbReference type="Google" id="ProtNLM"/>
    </source>
</evidence>
<name>A0AAE9IUR9_CAEBR</name>
<keyword evidence="2 6" id="KW-0812">Transmembrane</keyword>
<dbReference type="SUPFAM" id="SSF48652">
    <property type="entry name" value="Tetraspanin"/>
    <property type="match status" value="1"/>
</dbReference>
<dbReference type="Proteomes" id="UP000827892">
    <property type="component" value="Chromosome II"/>
</dbReference>
<feature type="region of interest" description="Disordered" evidence="5">
    <location>
        <begin position="321"/>
        <end position="344"/>
    </location>
</feature>
<evidence type="ECO:0000256" key="2">
    <source>
        <dbReference type="ARBA" id="ARBA00022692"/>
    </source>
</evidence>
<feature type="transmembrane region" description="Helical" evidence="6">
    <location>
        <begin position="256"/>
        <end position="276"/>
    </location>
</feature>
<sequence length="712" mass="79786">MVVCLMRISSNCRKIIGISSGILIGVLILLESAQILLKTDKLLEFYNIGVAEWLWNEDSLFLYSNFISSLLLIFSVSFLVIVLDVAVSQESDHFHVGSRSYSLPIYLTFVSFILCVLSYTLSLRISAEFDTKMTNLLMSSYSMYGESRSHRQLIDRIHSEYSCCGVKSIDDFVDLSEIDKRLPTQTKLWPCNEWEYCGVPLSCCKSILCSQKTQLLHDGWDTMNITEKWFNKDGCVKKLDIAYLFLNYPNQYITEFIMILVLGCHVCAMLLTQILITASVTLHGAILDNSNSSYAWLLDVGKPDRASLIKKLNPNLVDHELEKLSSSQKNDNMEQEDPVGEDKADLFTSTKAITTETDGTHLATETADSSAITNSSTIKNVSLISEGAAEKQVASVADVVPSEDNELEKSPAVSDDEVLVYDSDTGAVKKICEKPGGVPKPKKSKAKPKAPKKKTAKNRKPAKKSKGTSKTKNTKGKKPATNAKNQKQRKLATVGGMDSGKRCQARPQGTLGRFSDAGQGFVDEPGSSAQETFPENESWWQPTDTREDWGPPVKPPSVELRENDRKTPLRTQSESPSCDRNEKVEEKTGPEMLEISLITTKKYSSRSTDIKIGSVREEKSIHLPANMSQTYYVNCSPADSDRFEKLDRYCKDTLLYEPDSEHCDNSRDGSLEIIKKVVIRWLHEGHYEVRTERRYRFPKFANIAFYVALNSG</sequence>
<evidence type="ECO:0000256" key="6">
    <source>
        <dbReference type="SAM" id="Phobius"/>
    </source>
</evidence>
<accession>A0AAE9IUR9</accession>
<dbReference type="GO" id="GO:0016020">
    <property type="term" value="C:membrane"/>
    <property type="evidence" value="ECO:0007669"/>
    <property type="project" value="UniProtKB-SubCell"/>
</dbReference>
<feature type="compositionally biased region" description="Basic and acidic residues" evidence="5">
    <location>
        <begin position="577"/>
        <end position="588"/>
    </location>
</feature>
<feature type="transmembrane region" description="Helical" evidence="6">
    <location>
        <begin position="15"/>
        <end position="37"/>
    </location>
</feature>
<feature type="transmembrane region" description="Helical" evidence="6">
    <location>
        <begin position="60"/>
        <end position="83"/>
    </location>
</feature>
<protein>
    <recommendedName>
        <fullName evidence="9">Tetraspanin</fullName>
    </recommendedName>
</protein>
<dbReference type="AlphaFoldDB" id="A0AAE9IUR9"/>
<feature type="region of interest" description="Disordered" evidence="5">
    <location>
        <begin position="430"/>
        <end position="588"/>
    </location>
</feature>
<gene>
    <name evidence="7" type="ORF">L3Y34_018505</name>
</gene>
<dbReference type="InterPro" id="IPR018499">
    <property type="entry name" value="Tetraspanin/Peripherin"/>
</dbReference>
<organism evidence="7 8">
    <name type="scientific">Caenorhabditis briggsae</name>
    <dbReference type="NCBI Taxonomy" id="6238"/>
    <lineage>
        <taxon>Eukaryota</taxon>
        <taxon>Metazoa</taxon>
        <taxon>Ecdysozoa</taxon>
        <taxon>Nematoda</taxon>
        <taxon>Chromadorea</taxon>
        <taxon>Rhabditida</taxon>
        <taxon>Rhabditina</taxon>
        <taxon>Rhabditomorpha</taxon>
        <taxon>Rhabditoidea</taxon>
        <taxon>Rhabditidae</taxon>
        <taxon>Peloderinae</taxon>
        <taxon>Caenorhabditis</taxon>
    </lineage>
</organism>
<feature type="compositionally biased region" description="Basic residues" evidence="5">
    <location>
        <begin position="440"/>
        <end position="478"/>
    </location>
</feature>
<dbReference type="Gene3D" id="1.10.1450.10">
    <property type="entry name" value="Tetraspanin"/>
    <property type="match status" value="1"/>
</dbReference>
<reference evidence="7 8" key="1">
    <citation type="submission" date="2022-05" db="EMBL/GenBank/DDBJ databases">
        <title>Chromosome-level reference genomes for two strains of Caenorhabditis briggsae: an improved platform for comparative genomics.</title>
        <authorList>
            <person name="Stevens L."/>
            <person name="Andersen E.C."/>
        </authorList>
    </citation>
    <scope>NUCLEOTIDE SEQUENCE [LARGE SCALE GENOMIC DNA]</scope>
    <source>
        <strain evidence="7">QX1410_ONT</strain>
        <tissue evidence="7">Whole-organism</tissue>
    </source>
</reference>